<dbReference type="AlphaFoldDB" id="A0A1V3NCZ7"/>
<dbReference type="EMBL" id="MVBK01000099">
    <property type="protein sequence ID" value="OOG22656.1"/>
    <property type="molecule type" value="Genomic_DNA"/>
</dbReference>
<comment type="caution">
    <text evidence="2">The sequence shown here is derived from an EMBL/GenBank/DDBJ whole genome shotgun (WGS) entry which is preliminary data.</text>
</comment>
<evidence type="ECO:0000313" key="2">
    <source>
        <dbReference type="EMBL" id="OOG22656.1"/>
    </source>
</evidence>
<evidence type="ECO:0000256" key="1">
    <source>
        <dbReference type="SAM" id="Phobius"/>
    </source>
</evidence>
<name>A0A1V3NCZ7_9GAMM</name>
<proteinExistence type="predicted"/>
<gene>
    <name evidence="2" type="ORF">B1C78_14590</name>
</gene>
<evidence type="ECO:0000313" key="3">
    <source>
        <dbReference type="Proteomes" id="UP000189462"/>
    </source>
</evidence>
<protein>
    <submittedName>
        <fullName evidence="2">Uncharacterized protein</fullName>
    </submittedName>
</protein>
<keyword evidence="1" id="KW-1133">Transmembrane helix</keyword>
<feature type="transmembrane region" description="Helical" evidence="1">
    <location>
        <begin position="53"/>
        <end position="75"/>
    </location>
</feature>
<keyword evidence="1" id="KW-0812">Transmembrane</keyword>
<dbReference type="Proteomes" id="UP000189462">
    <property type="component" value="Unassembled WGS sequence"/>
</dbReference>
<accession>A0A1V3NCZ7</accession>
<reference evidence="2 3" key="1">
    <citation type="submission" date="2017-02" db="EMBL/GenBank/DDBJ databases">
        <title>Genomic diversity within the haloalkaliphilic genus Thioalkalivibrio.</title>
        <authorList>
            <person name="Ahn A.-C."/>
            <person name="Meier-Kolthoff J."/>
            <person name="Overmars L."/>
            <person name="Richter M."/>
            <person name="Woyke T."/>
            <person name="Sorokin D.Y."/>
            <person name="Muyzer G."/>
        </authorList>
    </citation>
    <scope>NUCLEOTIDE SEQUENCE [LARGE SCALE GENOMIC DNA]</scope>
    <source>
        <strain evidence="2 3">ALJD</strain>
    </source>
</reference>
<keyword evidence="1" id="KW-0472">Membrane</keyword>
<dbReference type="STRING" id="108003.B1C78_14590"/>
<organism evidence="2 3">
    <name type="scientific">Thioalkalivibrio denitrificans</name>
    <dbReference type="NCBI Taxonomy" id="108003"/>
    <lineage>
        <taxon>Bacteria</taxon>
        <taxon>Pseudomonadati</taxon>
        <taxon>Pseudomonadota</taxon>
        <taxon>Gammaproteobacteria</taxon>
        <taxon>Chromatiales</taxon>
        <taxon>Ectothiorhodospiraceae</taxon>
        <taxon>Thioalkalivibrio</taxon>
    </lineage>
</organism>
<sequence length="79" mass="9132">MTTWGFALYVVVFAILLSLPVRQLIFNFSVRRLQVRLQRTLSDEELAGQRRRAWVLATFVCLVFSFFFSANIVGIPDYG</sequence>
<keyword evidence="3" id="KW-1185">Reference proteome</keyword>
<feature type="transmembrane region" description="Helical" evidence="1">
    <location>
        <begin position="6"/>
        <end position="30"/>
    </location>
</feature>